<dbReference type="GO" id="GO:0070481">
    <property type="term" value="P:nuclear-transcribed mRNA catabolic process, non-stop decay"/>
    <property type="evidence" value="ECO:0007669"/>
    <property type="project" value="InterPro"/>
</dbReference>
<gene>
    <name evidence="8" type="ORF">BEWA_020890</name>
</gene>
<dbReference type="GO" id="GO:0046872">
    <property type="term" value="F:metal ion binding"/>
    <property type="evidence" value="ECO:0007669"/>
    <property type="project" value="UniProtKB-KW"/>
</dbReference>
<dbReference type="InterPro" id="IPR058547">
    <property type="entry name" value="Pelota_N"/>
</dbReference>
<dbReference type="Gene3D" id="2.30.30.870">
    <property type="entry name" value="Pelota, domain A"/>
    <property type="match status" value="1"/>
</dbReference>
<dbReference type="GO" id="GO:0070651">
    <property type="term" value="P:nonfunctional rRNA decay"/>
    <property type="evidence" value="ECO:0007669"/>
    <property type="project" value="TreeGrafter"/>
</dbReference>
<dbReference type="InterPro" id="IPR005142">
    <property type="entry name" value="eRF1_3"/>
</dbReference>
<dbReference type="OrthoDB" id="10249111at2759"/>
<evidence type="ECO:0000259" key="7">
    <source>
        <dbReference type="SMART" id="SM01194"/>
    </source>
</evidence>
<dbReference type="SUPFAM" id="SSF55315">
    <property type="entry name" value="L30e-like"/>
    <property type="match status" value="1"/>
</dbReference>
<comment type="subcellular location">
    <subcellularLocation>
        <location evidence="2 6">Cytoplasm</location>
    </subcellularLocation>
</comment>
<dbReference type="GO" id="GO:0032790">
    <property type="term" value="P:ribosome disassembly"/>
    <property type="evidence" value="ECO:0007669"/>
    <property type="project" value="TreeGrafter"/>
</dbReference>
<dbReference type="Gene3D" id="3.30.1330.30">
    <property type="match status" value="1"/>
</dbReference>
<dbReference type="Pfam" id="PF03465">
    <property type="entry name" value="eRF1_3"/>
    <property type="match status" value="1"/>
</dbReference>
<dbReference type="SUPFAM" id="SSF53137">
    <property type="entry name" value="Translational machinery components"/>
    <property type="match status" value="1"/>
</dbReference>
<reference evidence="8 9" key="1">
    <citation type="journal article" date="2012" name="BMC Genomics">
        <title>Comparative genomic analysis and phylogenetic position of Theileria equi.</title>
        <authorList>
            <person name="Kappmeyer L.S."/>
            <person name="Thiagarajan M."/>
            <person name="Herndon D.R."/>
            <person name="Ramsay J.D."/>
            <person name="Caler E."/>
            <person name="Djikeng A."/>
            <person name="Gillespie J.J."/>
            <person name="Lau A.O."/>
            <person name="Roalson E.H."/>
            <person name="Silva J.C."/>
            <person name="Silva M.G."/>
            <person name="Suarez C.E."/>
            <person name="Ueti M.W."/>
            <person name="Nene V.M."/>
            <person name="Mealey R.H."/>
            <person name="Knowles D.P."/>
            <person name="Brayton K.A."/>
        </authorList>
    </citation>
    <scope>NUCLEOTIDE SEQUENCE [LARGE SCALE GENOMIC DNA]</scope>
    <source>
        <strain evidence="8 9">WA</strain>
    </source>
</reference>
<evidence type="ECO:0000256" key="3">
    <source>
        <dbReference type="ARBA" id="ARBA00009504"/>
    </source>
</evidence>
<dbReference type="RefSeq" id="XP_004828909.1">
    <property type="nucleotide sequence ID" value="XM_004828852.1"/>
</dbReference>
<dbReference type="InterPro" id="IPR004405">
    <property type="entry name" value="TF_pelota"/>
</dbReference>
<dbReference type="Gene3D" id="3.30.420.60">
    <property type="entry name" value="eRF1 domain 2"/>
    <property type="match status" value="1"/>
</dbReference>
<dbReference type="Proteomes" id="UP000031512">
    <property type="component" value="Chromosome 1"/>
</dbReference>
<accession>L0AVG8</accession>
<comment type="cofactor">
    <cofactor evidence="1 6">
        <name>a divalent metal cation</name>
        <dbReference type="ChEBI" id="CHEBI:60240"/>
    </cofactor>
</comment>
<dbReference type="GO" id="GO:0005737">
    <property type="term" value="C:cytoplasm"/>
    <property type="evidence" value="ECO:0007669"/>
    <property type="project" value="UniProtKB-SubCell"/>
</dbReference>
<dbReference type="STRING" id="1537102.L0AVG8"/>
<dbReference type="Pfam" id="PF03464">
    <property type="entry name" value="eRF1_2"/>
    <property type="match status" value="1"/>
</dbReference>
<keyword evidence="5 6" id="KW-0479">Metal-binding</keyword>
<dbReference type="InterPro" id="IPR029064">
    <property type="entry name" value="Ribosomal_eL30-like_sf"/>
</dbReference>
<evidence type="ECO:0000256" key="6">
    <source>
        <dbReference type="RuleBase" id="RU362019"/>
    </source>
</evidence>
<evidence type="ECO:0000313" key="9">
    <source>
        <dbReference type="Proteomes" id="UP000031512"/>
    </source>
</evidence>
<dbReference type="SUPFAM" id="SSF159065">
    <property type="entry name" value="Dom34/Pelota N-terminal domain-like"/>
    <property type="match status" value="1"/>
</dbReference>
<dbReference type="NCBIfam" id="TIGR00111">
    <property type="entry name" value="pelota"/>
    <property type="match status" value="1"/>
</dbReference>
<dbReference type="GO" id="GO:0071025">
    <property type="term" value="P:RNA surveillance"/>
    <property type="evidence" value="ECO:0007669"/>
    <property type="project" value="InterPro"/>
</dbReference>
<dbReference type="InterPro" id="IPR005141">
    <property type="entry name" value="eRF1_2"/>
</dbReference>
<dbReference type="InterPro" id="IPR042226">
    <property type="entry name" value="eFR1_2_sf"/>
</dbReference>
<evidence type="ECO:0000256" key="2">
    <source>
        <dbReference type="ARBA" id="ARBA00004496"/>
    </source>
</evidence>
<dbReference type="InterPro" id="IPR038069">
    <property type="entry name" value="Pelota/DOM34_N"/>
</dbReference>
<keyword evidence="9" id="KW-1185">Reference proteome</keyword>
<dbReference type="PANTHER" id="PTHR10853:SF0">
    <property type="entry name" value="PROTEIN PELOTA HOMOLOG"/>
    <property type="match status" value="1"/>
</dbReference>
<dbReference type="GO" id="GO:0070966">
    <property type="term" value="P:nuclear-transcribed mRNA catabolic process, no-go decay"/>
    <property type="evidence" value="ECO:0007669"/>
    <property type="project" value="InterPro"/>
</dbReference>
<dbReference type="SMART" id="SM01194">
    <property type="entry name" value="eRF1_1"/>
    <property type="match status" value="1"/>
</dbReference>
<keyword evidence="4 6" id="KW-0963">Cytoplasm</keyword>
<evidence type="ECO:0000256" key="1">
    <source>
        <dbReference type="ARBA" id="ARBA00001968"/>
    </source>
</evidence>
<dbReference type="EMBL" id="CP001669">
    <property type="protein sequence ID" value="AFZ79243.1"/>
    <property type="molecule type" value="Genomic_DNA"/>
</dbReference>
<dbReference type="InterPro" id="IPR005140">
    <property type="entry name" value="eRF1_Pelota-like_N"/>
</dbReference>
<evidence type="ECO:0000256" key="5">
    <source>
        <dbReference type="ARBA" id="ARBA00022723"/>
    </source>
</evidence>
<sequence>MRVLKRLKTHDGGIQLKLVVESHDDLWCLYNICFKGDVIEAFTSRKIKSEGAGSICVKQEIKKFTIKLAIESVEYTSSYDDLHISGKNASENPYIKIGQYHTVDVNIGSTVVLYKDEWNGFCEGKLSDVSNSTKQAELAFLVIDNGVATFFLLTQYTTKQVFKIYHNIPIRKSSNLRVTNNQKASETFYKLILEKLAQCLDFTVLKSVVVTGPGMIKESFLDYTRSNALNLNYTEIHKNINKFVLCNSSFADRNAITEVLANSDTSQKISSMQYMEHDKILKEVKMKLETNDDKLCIGMEDITNAVDLGAVDRVLISDFIIRNASGEKRKEIQKLVDDIKGHGGKVYFLSDAHCATEYVKNLTGIVALLRFSIE</sequence>
<dbReference type="PANTHER" id="PTHR10853">
    <property type="entry name" value="PELOTA"/>
    <property type="match status" value="1"/>
</dbReference>
<proteinExistence type="inferred from homology"/>
<dbReference type="eggNOG" id="KOG2869">
    <property type="taxonomic scope" value="Eukaryota"/>
</dbReference>
<organism evidence="8 9">
    <name type="scientific">Theileria equi strain WA</name>
    <dbReference type="NCBI Taxonomy" id="1537102"/>
    <lineage>
        <taxon>Eukaryota</taxon>
        <taxon>Sar</taxon>
        <taxon>Alveolata</taxon>
        <taxon>Apicomplexa</taxon>
        <taxon>Aconoidasida</taxon>
        <taxon>Piroplasmida</taxon>
        <taxon>Theileriidae</taxon>
        <taxon>Theileria</taxon>
    </lineage>
</organism>
<feature type="domain" description="eRF1/Pelota-like N-terminal" evidence="7">
    <location>
        <begin position="1"/>
        <end position="131"/>
    </location>
</feature>
<dbReference type="AlphaFoldDB" id="L0AVG8"/>
<dbReference type="VEuPathDB" id="PiroplasmaDB:BEWA_020890"/>
<dbReference type="Pfam" id="PF26356">
    <property type="entry name" value="Pelota_N"/>
    <property type="match status" value="1"/>
</dbReference>
<dbReference type="GeneID" id="15806942"/>
<protein>
    <recommendedName>
        <fullName evidence="6">Protein pelota homolog</fullName>
    </recommendedName>
</protein>
<evidence type="ECO:0000313" key="8">
    <source>
        <dbReference type="EMBL" id="AFZ79243.1"/>
    </source>
</evidence>
<comment type="function">
    <text evidence="6">Component of the Pelota-HBS1L complex, a complex that recognizes stalled ribosomes and triggers the No-Go Decay (NGD) pathway. In the Pelota-HBS1L complex, pelo recognizes ribosomes stalled at the 3' end of an mRNA and engages stalled ribosomes by destabilizing mRNA in the mRNA channel.</text>
</comment>
<name>L0AVG8_THEEQ</name>
<evidence type="ECO:0000256" key="4">
    <source>
        <dbReference type="ARBA" id="ARBA00022490"/>
    </source>
</evidence>
<comment type="similarity">
    <text evidence="3 6">Belongs to the eukaryotic release factor 1 family. Pelota subfamily.</text>
</comment>
<dbReference type="KEGG" id="beq:BEWA_020890"/>